<feature type="domain" description="Reverse transcriptase zinc-binding" evidence="1">
    <location>
        <begin position="48"/>
        <end position="132"/>
    </location>
</feature>
<dbReference type="EMBL" id="PKPP01000008">
    <property type="protein sequence ID" value="PWA99719.1"/>
    <property type="molecule type" value="Genomic_DNA"/>
</dbReference>
<protein>
    <submittedName>
        <fullName evidence="2">RNA-directed DNA polymerase, eukaryota, Reverse transcriptase zinc-binding domain protein</fullName>
    </submittedName>
</protein>
<keyword evidence="2" id="KW-0548">Nucleotidyltransferase</keyword>
<dbReference type="Pfam" id="PF13966">
    <property type="entry name" value="zf-RVT"/>
    <property type="match status" value="1"/>
</dbReference>
<dbReference type="STRING" id="35608.A0A2U1QNZ2"/>
<evidence type="ECO:0000259" key="1">
    <source>
        <dbReference type="Pfam" id="PF13966"/>
    </source>
</evidence>
<dbReference type="PANTHER" id="PTHR33116">
    <property type="entry name" value="REVERSE TRANSCRIPTASE ZINC-BINDING DOMAIN-CONTAINING PROTEIN-RELATED-RELATED"/>
    <property type="match status" value="1"/>
</dbReference>
<keyword evidence="3" id="KW-1185">Reference proteome</keyword>
<dbReference type="Proteomes" id="UP000245207">
    <property type="component" value="Unassembled WGS sequence"/>
</dbReference>
<dbReference type="GO" id="GO:0003964">
    <property type="term" value="F:RNA-directed DNA polymerase activity"/>
    <property type="evidence" value="ECO:0007669"/>
    <property type="project" value="UniProtKB-KW"/>
</dbReference>
<name>A0A2U1QNZ2_ARTAN</name>
<sequence>MHAQSFDKWPVEWVDRFDALFAIDPPIINNDKKDKIVWRNGRGRCCDFSVSNVWEDLRTCNQVVPWANLVWFSQCVPRHSFTMWLAVHRRLKTHDTMGVWEKNDGMVCAFCKSVPDSHNHLFFECEYPKRVWSELKCLARLDHAPISWDSLLEFMISKPVNKSIWSIIQRLLLGAILYYIWQERNLRIFQCKARPCSELICIINEVVRLRLMSLKLNPSRQVSDAADLWGFHGPEVFNMAKLLVYNDAGGCRRYTGKGPVFKYDVGGHHFVVS</sequence>
<dbReference type="AlphaFoldDB" id="A0A2U1QNZ2"/>
<dbReference type="PANTHER" id="PTHR33116:SF76">
    <property type="entry name" value="DUF4283 DOMAIN-CONTAINING PROTEIN"/>
    <property type="match status" value="1"/>
</dbReference>
<comment type="caution">
    <text evidence="2">The sequence shown here is derived from an EMBL/GenBank/DDBJ whole genome shotgun (WGS) entry which is preliminary data.</text>
</comment>
<dbReference type="OrthoDB" id="1748554at2759"/>
<dbReference type="InterPro" id="IPR026960">
    <property type="entry name" value="RVT-Znf"/>
</dbReference>
<evidence type="ECO:0000313" key="3">
    <source>
        <dbReference type="Proteomes" id="UP000245207"/>
    </source>
</evidence>
<reference evidence="2 3" key="1">
    <citation type="journal article" date="2018" name="Mol. Plant">
        <title>The genome of Artemisia annua provides insight into the evolution of Asteraceae family and artemisinin biosynthesis.</title>
        <authorList>
            <person name="Shen Q."/>
            <person name="Zhang L."/>
            <person name="Liao Z."/>
            <person name="Wang S."/>
            <person name="Yan T."/>
            <person name="Shi P."/>
            <person name="Liu M."/>
            <person name="Fu X."/>
            <person name="Pan Q."/>
            <person name="Wang Y."/>
            <person name="Lv Z."/>
            <person name="Lu X."/>
            <person name="Zhang F."/>
            <person name="Jiang W."/>
            <person name="Ma Y."/>
            <person name="Chen M."/>
            <person name="Hao X."/>
            <person name="Li L."/>
            <person name="Tang Y."/>
            <person name="Lv G."/>
            <person name="Zhou Y."/>
            <person name="Sun X."/>
            <person name="Brodelius P.E."/>
            <person name="Rose J.K.C."/>
            <person name="Tang K."/>
        </authorList>
    </citation>
    <scope>NUCLEOTIDE SEQUENCE [LARGE SCALE GENOMIC DNA]</scope>
    <source>
        <strain evidence="3">cv. Huhao1</strain>
        <tissue evidence="2">Leaf</tissue>
    </source>
</reference>
<keyword evidence="2" id="KW-0695">RNA-directed DNA polymerase</keyword>
<keyword evidence="2" id="KW-0808">Transferase</keyword>
<proteinExistence type="predicted"/>
<gene>
    <name evidence="2" type="ORF">CTI12_AA003720</name>
</gene>
<accession>A0A2U1QNZ2</accession>
<evidence type="ECO:0000313" key="2">
    <source>
        <dbReference type="EMBL" id="PWA99719.1"/>
    </source>
</evidence>
<organism evidence="2 3">
    <name type="scientific">Artemisia annua</name>
    <name type="common">Sweet wormwood</name>
    <dbReference type="NCBI Taxonomy" id="35608"/>
    <lineage>
        <taxon>Eukaryota</taxon>
        <taxon>Viridiplantae</taxon>
        <taxon>Streptophyta</taxon>
        <taxon>Embryophyta</taxon>
        <taxon>Tracheophyta</taxon>
        <taxon>Spermatophyta</taxon>
        <taxon>Magnoliopsida</taxon>
        <taxon>eudicotyledons</taxon>
        <taxon>Gunneridae</taxon>
        <taxon>Pentapetalae</taxon>
        <taxon>asterids</taxon>
        <taxon>campanulids</taxon>
        <taxon>Asterales</taxon>
        <taxon>Asteraceae</taxon>
        <taxon>Asteroideae</taxon>
        <taxon>Anthemideae</taxon>
        <taxon>Artemisiinae</taxon>
        <taxon>Artemisia</taxon>
    </lineage>
</organism>